<evidence type="ECO:0000256" key="2">
    <source>
        <dbReference type="ARBA" id="ARBA00006472"/>
    </source>
</evidence>
<dbReference type="InterPro" id="IPR036428">
    <property type="entry name" value="PCD_sf"/>
</dbReference>
<name>A0A931PVG6_FIMGI</name>
<organism evidence="5 6">
    <name type="scientific">Fimbriimonas ginsengisoli</name>
    <dbReference type="NCBI Taxonomy" id="1005039"/>
    <lineage>
        <taxon>Bacteria</taxon>
        <taxon>Bacillati</taxon>
        <taxon>Armatimonadota</taxon>
        <taxon>Fimbriimonadia</taxon>
        <taxon>Fimbriimonadales</taxon>
        <taxon>Fimbriimonadaceae</taxon>
        <taxon>Fimbriimonas</taxon>
    </lineage>
</organism>
<proteinExistence type="inferred from homology"/>
<evidence type="ECO:0000313" key="6">
    <source>
        <dbReference type="Proteomes" id="UP000727962"/>
    </source>
</evidence>
<dbReference type="Pfam" id="PF01329">
    <property type="entry name" value="Pterin_4a"/>
    <property type="match status" value="1"/>
</dbReference>
<comment type="catalytic activity">
    <reaction evidence="1 4">
        <text>(4aS,6R)-4a-hydroxy-L-erythro-5,6,7,8-tetrahydrobiopterin = (6R)-L-erythro-6,7-dihydrobiopterin + H2O</text>
        <dbReference type="Rhea" id="RHEA:11920"/>
        <dbReference type="ChEBI" id="CHEBI:15377"/>
        <dbReference type="ChEBI" id="CHEBI:15642"/>
        <dbReference type="ChEBI" id="CHEBI:43120"/>
        <dbReference type="EC" id="4.2.1.96"/>
    </reaction>
</comment>
<dbReference type="PANTHER" id="PTHR12599">
    <property type="entry name" value="PTERIN-4-ALPHA-CARBINOLAMINE DEHYDRATASE"/>
    <property type="match status" value="1"/>
</dbReference>
<evidence type="ECO:0000256" key="3">
    <source>
        <dbReference type="ARBA" id="ARBA00023239"/>
    </source>
</evidence>
<dbReference type="CDD" id="cd00488">
    <property type="entry name" value="PCD_DCoH"/>
    <property type="match status" value="1"/>
</dbReference>
<dbReference type="AlphaFoldDB" id="A0A931PVG6"/>
<evidence type="ECO:0000313" key="5">
    <source>
        <dbReference type="EMBL" id="MBI1756255.1"/>
    </source>
</evidence>
<comment type="similarity">
    <text evidence="2 4">Belongs to the pterin-4-alpha-carbinolamine dehydratase family.</text>
</comment>
<dbReference type="EMBL" id="JACOSL010000026">
    <property type="protein sequence ID" value="MBI1756255.1"/>
    <property type="molecule type" value="Genomic_DNA"/>
</dbReference>
<dbReference type="GO" id="GO:0006729">
    <property type="term" value="P:tetrahydrobiopterin biosynthetic process"/>
    <property type="evidence" value="ECO:0007669"/>
    <property type="project" value="InterPro"/>
</dbReference>
<protein>
    <recommendedName>
        <fullName evidence="4">Putative pterin-4-alpha-carbinolamine dehydratase</fullName>
        <shortName evidence="4">PHS</shortName>
        <ecNumber evidence="4">4.2.1.96</ecNumber>
    </recommendedName>
    <alternativeName>
        <fullName evidence="4">4-alpha-hydroxy-tetrahydropterin dehydratase</fullName>
    </alternativeName>
    <alternativeName>
        <fullName evidence="4">Pterin carbinolamine dehydratase</fullName>
        <shortName evidence="4">PCD</shortName>
    </alternativeName>
</protein>
<reference evidence="5" key="1">
    <citation type="submission" date="2020-07" db="EMBL/GenBank/DDBJ databases">
        <title>Huge and variable diversity of episymbiotic CPR bacteria and DPANN archaea in groundwater ecosystems.</title>
        <authorList>
            <person name="He C.Y."/>
            <person name="Keren R."/>
            <person name="Whittaker M."/>
            <person name="Farag I.F."/>
            <person name="Doudna J."/>
            <person name="Cate J.H.D."/>
            <person name="Banfield J.F."/>
        </authorList>
    </citation>
    <scope>NUCLEOTIDE SEQUENCE</scope>
    <source>
        <strain evidence="5">NC_groundwater_17_Pr7_B-0.1um_64_12</strain>
    </source>
</reference>
<sequence>MRTLEHVKLSDEEIEQDLAHVPGWTLVEGQLTKTFDFTDYLLGVDFALKVGREAEDLDHHPDIHITWRKVKVAVNTHSVGGISPFDFELAKRVDKLHD</sequence>
<dbReference type="SUPFAM" id="SSF55248">
    <property type="entry name" value="PCD-like"/>
    <property type="match status" value="1"/>
</dbReference>
<dbReference type="Gene3D" id="3.30.1360.20">
    <property type="entry name" value="Transcriptional coactivator/pterin dehydratase"/>
    <property type="match status" value="1"/>
</dbReference>
<dbReference type="EC" id="4.2.1.96" evidence="4"/>
<keyword evidence="3 4" id="KW-0456">Lyase</keyword>
<accession>A0A931PVG6</accession>
<evidence type="ECO:0000256" key="1">
    <source>
        <dbReference type="ARBA" id="ARBA00001554"/>
    </source>
</evidence>
<evidence type="ECO:0000256" key="4">
    <source>
        <dbReference type="HAMAP-Rule" id="MF_00434"/>
    </source>
</evidence>
<dbReference type="Proteomes" id="UP000727962">
    <property type="component" value="Unassembled WGS sequence"/>
</dbReference>
<dbReference type="GO" id="GO:0008124">
    <property type="term" value="F:4-alpha-hydroxytetrahydrobiopterin dehydratase activity"/>
    <property type="evidence" value="ECO:0007669"/>
    <property type="project" value="UniProtKB-UniRule"/>
</dbReference>
<dbReference type="HAMAP" id="MF_00434">
    <property type="entry name" value="Pterin_4_alpha"/>
    <property type="match status" value="1"/>
</dbReference>
<comment type="caution">
    <text evidence="5">The sequence shown here is derived from an EMBL/GenBank/DDBJ whole genome shotgun (WGS) entry which is preliminary data.</text>
</comment>
<dbReference type="PANTHER" id="PTHR12599:SF0">
    <property type="entry name" value="PTERIN-4-ALPHA-CARBINOLAMINE DEHYDRATASE"/>
    <property type="match status" value="1"/>
</dbReference>
<dbReference type="InterPro" id="IPR001533">
    <property type="entry name" value="Pterin_deHydtase"/>
</dbReference>
<gene>
    <name evidence="5" type="ORF">HYR64_04010</name>
</gene>
<dbReference type="NCBIfam" id="NF002017">
    <property type="entry name" value="PRK00823.1-2"/>
    <property type="match status" value="1"/>
</dbReference>